<dbReference type="InterPro" id="IPR044730">
    <property type="entry name" value="RNase_H-like_dom_plant"/>
</dbReference>
<feature type="domain" description="Reverse transcriptase zinc-binding" evidence="1">
    <location>
        <begin position="162"/>
        <end position="245"/>
    </location>
</feature>
<dbReference type="PANTHER" id="PTHR47723:SF19">
    <property type="entry name" value="POLYNUCLEOTIDYL TRANSFERASE, RIBONUCLEASE H-LIKE SUPERFAMILY PROTEIN"/>
    <property type="match status" value="1"/>
</dbReference>
<dbReference type="SUPFAM" id="SSF53098">
    <property type="entry name" value="Ribonuclease H-like"/>
    <property type="match status" value="1"/>
</dbReference>
<dbReference type="InterPro" id="IPR026960">
    <property type="entry name" value="RVT-Znf"/>
</dbReference>
<gene>
    <name evidence="2" type="ORF">QJS10_CPA09g00002</name>
</gene>
<evidence type="ECO:0000313" key="2">
    <source>
        <dbReference type="EMBL" id="KAK1308954.1"/>
    </source>
</evidence>
<dbReference type="InterPro" id="IPR012337">
    <property type="entry name" value="RNaseH-like_sf"/>
</dbReference>
<dbReference type="Proteomes" id="UP001180020">
    <property type="component" value="Unassembled WGS sequence"/>
</dbReference>
<protein>
    <submittedName>
        <fullName evidence="2">Ribonuclease H protein</fullName>
    </submittedName>
</protein>
<dbReference type="InterPro" id="IPR036397">
    <property type="entry name" value="RNaseH_sf"/>
</dbReference>
<organism evidence="2 3">
    <name type="scientific">Acorus calamus</name>
    <name type="common">Sweet flag</name>
    <dbReference type="NCBI Taxonomy" id="4465"/>
    <lineage>
        <taxon>Eukaryota</taxon>
        <taxon>Viridiplantae</taxon>
        <taxon>Streptophyta</taxon>
        <taxon>Embryophyta</taxon>
        <taxon>Tracheophyta</taxon>
        <taxon>Spermatophyta</taxon>
        <taxon>Magnoliopsida</taxon>
        <taxon>Liliopsida</taxon>
        <taxon>Acoraceae</taxon>
        <taxon>Acorus</taxon>
    </lineage>
</organism>
<dbReference type="AlphaFoldDB" id="A0AAV9E766"/>
<dbReference type="EMBL" id="JAUJYO010000009">
    <property type="protein sequence ID" value="KAK1308954.1"/>
    <property type="molecule type" value="Genomic_DNA"/>
</dbReference>
<reference evidence="2" key="2">
    <citation type="submission" date="2023-06" db="EMBL/GenBank/DDBJ databases">
        <authorList>
            <person name="Ma L."/>
            <person name="Liu K.-W."/>
            <person name="Li Z."/>
            <person name="Hsiao Y.-Y."/>
            <person name="Qi Y."/>
            <person name="Fu T."/>
            <person name="Tang G."/>
            <person name="Zhang D."/>
            <person name="Sun W.-H."/>
            <person name="Liu D.-K."/>
            <person name="Li Y."/>
            <person name="Chen G.-Z."/>
            <person name="Liu X.-D."/>
            <person name="Liao X.-Y."/>
            <person name="Jiang Y.-T."/>
            <person name="Yu X."/>
            <person name="Hao Y."/>
            <person name="Huang J."/>
            <person name="Zhao X.-W."/>
            <person name="Ke S."/>
            <person name="Chen Y.-Y."/>
            <person name="Wu W.-L."/>
            <person name="Hsu J.-L."/>
            <person name="Lin Y.-F."/>
            <person name="Huang M.-D."/>
            <person name="Li C.-Y."/>
            <person name="Huang L."/>
            <person name="Wang Z.-W."/>
            <person name="Zhao X."/>
            <person name="Zhong W.-Y."/>
            <person name="Peng D.-H."/>
            <person name="Ahmad S."/>
            <person name="Lan S."/>
            <person name="Zhang J.-S."/>
            <person name="Tsai W.-C."/>
            <person name="Van De Peer Y."/>
            <person name="Liu Z.-J."/>
        </authorList>
    </citation>
    <scope>NUCLEOTIDE SEQUENCE</scope>
    <source>
        <strain evidence="2">CP</strain>
        <tissue evidence="2">Leaves</tissue>
    </source>
</reference>
<proteinExistence type="predicted"/>
<dbReference type="CDD" id="cd06222">
    <property type="entry name" value="RNase_H_like"/>
    <property type="match status" value="1"/>
</dbReference>
<dbReference type="PANTHER" id="PTHR47723">
    <property type="entry name" value="OS05G0353850 PROTEIN"/>
    <property type="match status" value="1"/>
</dbReference>
<evidence type="ECO:0000313" key="3">
    <source>
        <dbReference type="Proteomes" id="UP001180020"/>
    </source>
</evidence>
<reference evidence="2" key="1">
    <citation type="journal article" date="2023" name="Nat. Commun.">
        <title>Diploid and tetraploid genomes of Acorus and the evolution of monocots.</title>
        <authorList>
            <person name="Ma L."/>
            <person name="Liu K.W."/>
            <person name="Li Z."/>
            <person name="Hsiao Y.Y."/>
            <person name="Qi Y."/>
            <person name="Fu T."/>
            <person name="Tang G.D."/>
            <person name="Zhang D."/>
            <person name="Sun W.H."/>
            <person name="Liu D.K."/>
            <person name="Li Y."/>
            <person name="Chen G.Z."/>
            <person name="Liu X.D."/>
            <person name="Liao X.Y."/>
            <person name="Jiang Y.T."/>
            <person name="Yu X."/>
            <person name="Hao Y."/>
            <person name="Huang J."/>
            <person name="Zhao X.W."/>
            <person name="Ke S."/>
            <person name="Chen Y.Y."/>
            <person name="Wu W.L."/>
            <person name="Hsu J.L."/>
            <person name="Lin Y.F."/>
            <person name="Huang M.D."/>
            <person name="Li C.Y."/>
            <person name="Huang L."/>
            <person name="Wang Z.W."/>
            <person name="Zhao X."/>
            <person name="Zhong W.Y."/>
            <person name="Peng D.H."/>
            <person name="Ahmad S."/>
            <person name="Lan S."/>
            <person name="Zhang J.S."/>
            <person name="Tsai W.C."/>
            <person name="Van de Peer Y."/>
            <person name="Liu Z.J."/>
        </authorList>
    </citation>
    <scope>NUCLEOTIDE SEQUENCE</scope>
    <source>
        <strain evidence="2">CP</strain>
    </source>
</reference>
<accession>A0AAV9E766</accession>
<keyword evidence="3" id="KW-1185">Reference proteome</keyword>
<comment type="caution">
    <text evidence="2">The sequence shown here is derived from an EMBL/GenBank/DDBJ whole genome shotgun (WGS) entry which is preliminary data.</text>
</comment>
<dbReference type="InterPro" id="IPR053151">
    <property type="entry name" value="RNase_H-like"/>
</dbReference>
<evidence type="ECO:0000259" key="1">
    <source>
        <dbReference type="Pfam" id="PF13966"/>
    </source>
</evidence>
<name>A0AAV9E766_ACOCL</name>
<dbReference type="Gene3D" id="3.30.420.10">
    <property type="entry name" value="Ribonuclease H-like superfamily/Ribonuclease H"/>
    <property type="match status" value="1"/>
</dbReference>
<dbReference type="GO" id="GO:0003676">
    <property type="term" value="F:nucleic acid binding"/>
    <property type="evidence" value="ECO:0007669"/>
    <property type="project" value="InterPro"/>
</dbReference>
<dbReference type="Pfam" id="PF13966">
    <property type="entry name" value="zf-RVT"/>
    <property type="match status" value="1"/>
</dbReference>
<sequence>MEGGLGIHCLKDVNLACQAKLAWRSMTSNSCWASFMNFRYLHNNTIWDAKPAHEGSCIWKSFKKLQFFLKDGTHWIIGNGENTRFWIDKWLGDQPLCHIFPHLTNTHQKINWIINAHGEWDTSLIDNPLLKSYLQDTRLLPCPDPSKPDSLGWEPNDLGPATVKTCWDEIRSHSPKVNWHKLVWHPLFLPRVNLFLWRAFHKKTPTDEWSTQRGFSLASRCHLCHTHIESELHIFFECEALTAVWDQLALWFKVNPSRMLPLEQSLSQWSASLHLPRQGKTLGKIMFLQCLDEFWKARNEAKFNETPPPHPSHILNTVRKSISDSISLHHSSWSSNTSTATLLTSLGLTIHPSPPKLPIEVKWLKPEPNWNKLNVDGAAMGNPRPSGAGGLFRDHHGIFLLGFSCSTKHNTNTFAEFFALYREDSHYGLHSTPPHKIHSGLRVTQLL</sequence>